<organism evidence="2 3">
    <name type="scientific">Hamadaea flava</name>
    <dbReference type="NCBI Taxonomy" id="1742688"/>
    <lineage>
        <taxon>Bacteria</taxon>
        <taxon>Bacillati</taxon>
        <taxon>Actinomycetota</taxon>
        <taxon>Actinomycetes</taxon>
        <taxon>Micromonosporales</taxon>
        <taxon>Micromonosporaceae</taxon>
        <taxon>Hamadaea</taxon>
    </lineage>
</organism>
<comment type="caution">
    <text evidence="2">The sequence shown here is derived from an EMBL/GenBank/DDBJ whole genome shotgun (WGS) entry which is preliminary data.</text>
</comment>
<dbReference type="Proteomes" id="UP001595816">
    <property type="component" value="Unassembled WGS sequence"/>
</dbReference>
<evidence type="ECO:0000313" key="2">
    <source>
        <dbReference type="EMBL" id="MFC4131825.1"/>
    </source>
</evidence>
<dbReference type="EMBL" id="JBHSAY010000008">
    <property type="protein sequence ID" value="MFC4131825.1"/>
    <property type="molecule type" value="Genomic_DNA"/>
</dbReference>
<feature type="signal peptide" evidence="1">
    <location>
        <begin position="1"/>
        <end position="30"/>
    </location>
</feature>
<name>A0ABV8LN94_9ACTN</name>
<evidence type="ECO:0000256" key="1">
    <source>
        <dbReference type="SAM" id="SignalP"/>
    </source>
</evidence>
<evidence type="ECO:0000313" key="3">
    <source>
        <dbReference type="Proteomes" id="UP001595816"/>
    </source>
</evidence>
<gene>
    <name evidence="2" type="ORF">ACFOZ4_14545</name>
</gene>
<protein>
    <submittedName>
        <fullName evidence="2">Uncharacterized protein</fullName>
    </submittedName>
</protein>
<reference evidence="3" key="1">
    <citation type="journal article" date="2019" name="Int. J. Syst. Evol. Microbiol.">
        <title>The Global Catalogue of Microorganisms (GCM) 10K type strain sequencing project: providing services to taxonomists for standard genome sequencing and annotation.</title>
        <authorList>
            <consortium name="The Broad Institute Genomics Platform"/>
            <consortium name="The Broad Institute Genome Sequencing Center for Infectious Disease"/>
            <person name="Wu L."/>
            <person name="Ma J."/>
        </authorList>
    </citation>
    <scope>NUCLEOTIDE SEQUENCE [LARGE SCALE GENOMIC DNA]</scope>
    <source>
        <strain evidence="3">CGMCC 4.7289</strain>
    </source>
</reference>
<proteinExistence type="predicted"/>
<sequence length="241" mass="25766">MRPLAYRLAVLGAIGGMALATTAAATPAMAGDATPIKGECVIEHVDERGQVIDTASAREGDEYGPFRCADAQWKLVRNPFDRDDAVTSLEIQIDPAGKVFPGRLVGSALGAGMTLRDLARLVQALTGEEVVVDRAIVAVDDGKQRTPEQVRALLAGKDTTGVRVLGEFDRLDQTMTVKDVVDGAEGADPETTVVYFSIWGAIKDAFNWVVKKLRAVGDWLDEHCHLEPSATGDGADLVCEF</sequence>
<dbReference type="RefSeq" id="WP_253763379.1">
    <property type="nucleotide sequence ID" value="NZ_JAMZDZ010000001.1"/>
</dbReference>
<keyword evidence="3" id="KW-1185">Reference proteome</keyword>
<accession>A0ABV8LN94</accession>
<keyword evidence="1" id="KW-0732">Signal</keyword>
<feature type="chain" id="PRO_5047342341" evidence="1">
    <location>
        <begin position="31"/>
        <end position="241"/>
    </location>
</feature>